<proteinExistence type="predicted"/>
<evidence type="ECO:0000313" key="1">
    <source>
        <dbReference type="EMBL" id="KAH0808991.1"/>
    </source>
</evidence>
<dbReference type="AlphaFoldDB" id="A0A8J6H6W5"/>
<gene>
    <name evidence="1" type="ORF">GEV33_013800</name>
</gene>
<reference evidence="1" key="2">
    <citation type="submission" date="2021-08" db="EMBL/GenBank/DDBJ databases">
        <authorList>
            <person name="Eriksson T."/>
        </authorList>
    </citation>
    <scope>NUCLEOTIDE SEQUENCE</scope>
    <source>
        <strain evidence="1">Stoneville</strain>
        <tissue evidence="1">Whole head</tissue>
    </source>
</reference>
<sequence length="171" mass="19528">MKHISMEYHKLGERTPRVMADGNATAVDYARNLSQKSKNIYPDYGINKDSSKKLYQIALGYDGSEVYLWEEYIVADVRALRDMHIKVPEAVRVGDSVTLACNYDLESAALYTIKWYRYDSEFYRYVPKESPPSRVFVMPHLTVDISSVPARAGIEPIFHTDITPARGLSLQ</sequence>
<dbReference type="SUPFAM" id="SSF48726">
    <property type="entry name" value="Immunoglobulin"/>
    <property type="match status" value="1"/>
</dbReference>
<dbReference type="PANTHER" id="PTHR21261">
    <property type="entry name" value="BEAT PROTEIN"/>
    <property type="match status" value="1"/>
</dbReference>
<keyword evidence="2" id="KW-1185">Reference proteome</keyword>
<comment type="caution">
    <text evidence="1">The sequence shown here is derived from an EMBL/GenBank/DDBJ whole genome shotgun (WGS) entry which is preliminary data.</text>
</comment>
<dbReference type="PANTHER" id="PTHR21261:SF17">
    <property type="entry name" value="BEAT VI"/>
    <property type="match status" value="1"/>
</dbReference>
<reference evidence="1" key="1">
    <citation type="journal article" date="2020" name="J Insects Food Feed">
        <title>The yellow mealworm (Tenebrio molitor) genome: a resource for the emerging insects as food and feed industry.</title>
        <authorList>
            <person name="Eriksson T."/>
            <person name="Andere A."/>
            <person name="Kelstrup H."/>
            <person name="Emery V."/>
            <person name="Picard C."/>
        </authorList>
    </citation>
    <scope>NUCLEOTIDE SEQUENCE</scope>
    <source>
        <strain evidence="1">Stoneville</strain>
        <tissue evidence="1">Whole head</tissue>
    </source>
</reference>
<protein>
    <recommendedName>
        <fullName evidence="3">Ig-like domain-containing protein</fullName>
    </recommendedName>
</protein>
<accession>A0A8J6H6W5</accession>
<name>A0A8J6H6W5_TENMO</name>
<organism evidence="1 2">
    <name type="scientific">Tenebrio molitor</name>
    <name type="common">Yellow mealworm beetle</name>
    <dbReference type="NCBI Taxonomy" id="7067"/>
    <lineage>
        <taxon>Eukaryota</taxon>
        <taxon>Metazoa</taxon>
        <taxon>Ecdysozoa</taxon>
        <taxon>Arthropoda</taxon>
        <taxon>Hexapoda</taxon>
        <taxon>Insecta</taxon>
        <taxon>Pterygota</taxon>
        <taxon>Neoptera</taxon>
        <taxon>Endopterygota</taxon>
        <taxon>Coleoptera</taxon>
        <taxon>Polyphaga</taxon>
        <taxon>Cucujiformia</taxon>
        <taxon>Tenebrionidae</taxon>
        <taxon>Tenebrio</taxon>
    </lineage>
</organism>
<dbReference type="InterPro" id="IPR036179">
    <property type="entry name" value="Ig-like_dom_sf"/>
</dbReference>
<dbReference type="Proteomes" id="UP000719412">
    <property type="component" value="Unassembled WGS sequence"/>
</dbReference>
<evidence type="ECO:0000313" key="2">
    <source>
        <dbReference type="Proteomes" id="UP000719412"/>
    </source>
</evidence>
<dbReference type="EMBL" id="JABDTM020028410">
    <property type="protein sequence ID" value="KAH0808991.1"/>
    <property type="molecule type" value="Genomic_DNA"/>
</dbReference>
<evidence type="ECO:0008006" key="3">
    <source>
        <dbReference type="Google" id="ProtNLM"/>
    </source>
</evidence>